<dbReference type="InterPro" id="IPR011041">
    <property type="entry name" value="Quinoprot_gluc/sorb_DH_b-prop"/>
</dbReference>
<dbReference type="InterPro" id="IPR011042">
    <property type="entry name" value="6-blade_b-propeller_TolB-like"/>
</dbReference>
<sequence>MKFALPLALLVRVTAGVTAAATVHAAPAAITPSDAAKLYQNNCASCHGVKLEGATAPSLADKQWVHGAPTPANLSRIIAKGIPDKGMPGWEGTLDRTQIAALAAYVAPGGQKAAVTGAVTGAAAGAGAATTSAPAARVDEALARLTLPKGFSIAVYAEGLTNARSMAVSDSGIVYVGSRKAGKVYAVVDENRDGKADKVVTVAEGLDAPIGVALLDGALYVSEIGRLIRIDNIDRTYASKPAYQVIKTGLPNDKWHGEKIVKVGPDGKLYIPVGSPCNVCDKDDEVYSKIWRMNPDGSGREMVANGIRNTVGFAWHPQTKELWFTDNGRDELGDNTPSCELNVAPKIGMHFGFPYCHGGVVPDPVFGKARACTEFTPPVAKLGPHTAPLGLAFYTGTQFPAQYRNQVFVAEHGSWNRTQKIGYRVSLVTLQGNQEVTTTTFIGGFLQGDDVSGRPVDIAVMADGAMLVTDDVAGRIYRVTYTGK</sequence>
<dbReference type="PANTHER" id="PTHR33546:SF1">
    <property type="entry name" value="LARGE, MULTIFUNCTIONAL SECRETED PROTEIN"/>
    <property type="match status" value="1"/>
</dbReference>
<dbReference type="Gene3D" id="2.120.10.30">
    <property type="entry name" value="TolB, C-terminal domain"/>
    <property type="match status" value="1"/>
</dbReference>
<feature type="domain" description="Cytochrome c" evidence="6">
    <location>
        <begin position="30"/>
        <end position="110"/>
    </location>
</feature>
<reference evidence="7 8" key="1">
    <citation type="journal article" date="2015" name="Stand. Genomic Sci.">
        <title>Genomic Encyclopedia of Bacterial and Archaeal Type Strains, Phase III: the genomes of soil and plant-associated and newly described type strains.</title>
        <authorList>
            <person name="Whitman W.B."/>
            <person name="Woyke T."/>
            <person name="Klenk H.P."/>
            <person name="Zhou Y."/>
            <person name="Lilburn T.G."/>
            <person name="Beck B.J."/>
            <person name="De Vos P."/>
            <person name="Vandamme P."/>
            <person name="Eisen J.A."/>
            <person name="Garrity G."/>
            <person name="Hugenholtz P."/>
            <person name="Kyrpides N.C."/>
        </authorList>
    </citation>
    <scope>NUCLEOTIDE SEQUENCE [LARGE SCALE GENOMIC DNA]</scope>
    <source>
        <strain evidence="7 8">CGMCC 1.10822</strain>
    </source>
</reference>
<protein>
    <submittedName>
        <fullName evidence="7">Glucose/arabinose dehydrogenase</fullName>
    </submittedName>
</protein>
<accession>A0A562RC54</accession>
<dbReference type="GO" id="GO:0009055">
    <property type="term" value="F:electron transfer activity"/>
    <property type="evidence" value="ECO:0007669"/>
    <property type="project" value="InterPro"/>
</dbReference>
<dbReference type="EMBL" id="VLLB01000003">
    <property type="protein sequence ID" value="TWI66493.1"/>
    <property type="molecule type" value="Genomic_DNA"/>
</dbReference>
<evidence type="ECO:0000256" key="3">
    <source>
        <dbReference type="ARBA" id="ARBA00023004"/>
    </source>
</evidence>
<keyword evidence="8" id="KW-1185">Reference proteome</keyword>
<gene>
    <name evidence="7" type="ORF">IP91_02310</name>
</gene>
<dbReference type="GO" id="GO:0046872">
    <property type="term" value="F:metal ion binding"/>
    <property type="evidence" value="ECO:0007669"/>
    <property type="project" value="UniProtKB-KW"/>
</dbReference>
<name>A0A562RC54_9BURK</name>
<dbReference type="Gene3D" id="1.10.760.10">
    <property type="entry name" value="Cytochrome c-like domain"/>
    <property type="match status" value="1"/>
</dbReference>
<dbReference type="SUPFAM" id="SSF46626">
    <property type="entry name" value="Cytochrome c"/>
    <property type="match status" value="1"/>
</dbReference>
<evidence type="ECO:0000256" key="5">
    <source>
        <dbReference type="SAM" id="SignalP"/>
    </source>
</evidence>
<dbReference type="GO" id="GO:0020037">
    <property type="term" value="F:heme binding"/>
    <property type="evidence" value="ECO:0007669"/>
    <property type="project" value="InterPro"/>
</dbReference>
<dbReference type="SUPFAM" id="SSF50952">
    <property type="entry name" value="Soluble quinoprotein glucose dehydrogenase"/>
    <property type="match status" value="1"/>
</dbReference>
<dbReference type="PANTHER" id="PTHR33546">
    <property type="entry name" value="LARGE, MULTIFUNCTIONAL SECRETED PROTEIN-RELATED"/>
    <property type="match status" value="1"/>
</dbReference>
<evidence type="ECO:0000256" key="2">
    <source>
        <dbReference type="ARBA" id="ARBA00022723"/>
    </source>
</evidence>
<keyword evidence="3 4" id="KW-0408">Iron</keyword>
<feature type="signal peptide" evidence="5">
    <location>
        <begin position="1"/>
        <end position="25"/>
    </location>
</feature>
<evidence type="ECO:0000313" key="7">
    <source>
        <dbReference type="EMBL" id="TWI66493.1"/>
    </source>
</evidence>
<evidence type="ECO:0000313" key="8">
    <source>
        <dbReference type="Proteomes" id="UP000318431"/>
    </source>
</evidence>
<organism evidence="7 8">
    <name type="scientific">Pseudoduganella lurida</name>
    <dbReference type="NCBI Taxonomy" id="1036180"/>
    <lineage>
        <taxon>Bacteria</taxon>
        <taxon>Pseudomonadati</taxon>
        <taxon>Pseudomonadota</taxon>
        <taxon>Betaproteobacteria</taxon>
        <taxon>Burkholderiales</taxon>
        <taxon>Oxalobacteraceae</taxon>
        <taxon>Telluria group</taxon>
        <taxon>Pseudoduganella</taxon>
    </lineage>
</organism>
<dbReference type="Pfam" id="PF22807">
    <property type="entry name" value="TrAA12"/>
    <property type="match status" value="1"/>
</dbReference>
<feature type="chain" id="PRO_5022245706" evidence="5">
    <location>
        <begin position="26"/>
        <end position="484"/>
    </location>
</feature>
<keyword evidence="5" id="KW-0732">Signal</keyword>
<evidence type="ECO:0000259" key="6">
    <source>
        <dbReference type="PROSITE" id="PS51007"/>
    </source>
</evidence>
<keyword evidence="1 4" id="KW-0349">Heme</keyword>
<proteinExistence type="predicted"/>
<dbReference type="PROSITE" id="PS51007">
    <property type="entry name" value="CYTC"/>
    <property type="match status" value="1"/>
</dbReference>
<dbReference type="OrthoDB" id="9770043at2"/>
<keyword evidence="2 4" id="KW-0479">Metal-binding</keyword>
<dbReference type="AlphaFoldDB" id="A0A562RC54"/>
<dbReference type="Pfam" id="PF13442">
    <property type="entry name" value="Cytochrome_CBB3"/>
    <property type="match status" value="1"/>
</dbReference>
<dbReference type="InterPro" id="IPR009056">
    <property type="entry name" value="Cyt_c-like_dom"/>
</dbReference>
<evidence type="ECO:0000256" key="4">
    <source>
        <dbReference type="PROSITE-ProRule" id="PRU00433"/>
    </source>
</evidence>
<dbReference type="RefSeq" id="WP_145649111.1">
    <property type="nucleotide sequence ID" value="NZ_VLLB01000003.1"/>
</dbReference>
<dbReference type="InterPro" id="IPR036909">
    <property type="entry name" value="Cyt_c-like_dom_sf"/>
</dbReference>
<evidence type="ECO:0000256" key="1">
    <source>
        <dbReference type="ARBA" id="ARBA00022617"/>
    </source>
</evidence>
<dbReference type="InterPro" id="IPR054539">
    <property type="entry name" value="Beta-prop_PDH"/>
</dbReference>
<dbReference type="Proteomes" id="UP000318431">
    <property type="component" value="Unassembled WGS sequence"/>
</dbReference>
<comment type="caution">
    <text evidence="7">The sequence shown here is derived from an EMBL/GenBank/DDBJ whole genome shotgun (WGS) entry which is preliminary data.</text>
</comment>